<feature type="region of interest" description="Disordered" evidence="3">
    <location>
        <begin position="318"/>
        <end position="345"/>
    </location>
</feature>
<dbReference type="STRING" id="1077348.A0A2G8SC68"/>
<dbReference type="InterPro" id="IPR024660">
    <property type="entry name" value="UCS_central_dom"/>
</dbReference>
<dbReference type="GO" id="GO:0005737">
    <property type="term" value="C:cytoplasm"/>
    <property type="evidence" value="ECO:0007669"/>
    <property type="project" value="UniProtKB-SubCell"/>
</dbReference>
<sequence length="708" mass="75676">MSSSSSSDTTAVFDVILRKTQDKNWLSFAPDELSSLISAFTPDCPTAIHTKGYLVLSAFCQRRRTESSTPEEGTKSICATFDTPVSSRIADTEEPEALAGLTFLSSLFDVDHLAGSAIFTRDGTLEAVMDSLDLFPKLRAVDLAVAHLLGRAASHKSCRALLAADHRNWLEWKSRQTDDAELRAAAAVALVKLGRGSKADAAEVGGTLEQNAMEDDELAALMKGLVLDFRETSSLGDAVEGLAYMSTNPAVKETLSKDAAFLRRLFTLVPKRKGAAAELLGDSAASPLYGTVVIIANLCVYRPRLSTEEAQIAKLRQMAKTPKGPGPSQAQQEDENEPLDDDEHVKERGQRLLKAGAMEALTSAVRATDSRAVHSAVGKAMLSLVEDKENRGKVLQAGGGKALQAIIQAALPASKFSESSRPPEMEKGDFDSIQALAKLAITAAPVQVFGPNEGAIYDAIRPFALMLTHPTASLLQRFEAMMALTNLSSVSAEAATRIARAAGLTNKVELLMLEDHTLVRRAATELVCNLVAGSEEVFNKWGGDREAAAGGKLQVLVALCDVDDLPTRLAASGALATLTASPDACESLAELERERHRVLPILGQLIDPSVVARPAADEGAEQDEQDLLETDPGLVHRGIVCVRNLFVGVQGRSMPEQVELALETNRVGIVRALVSAVKSCTNNPSSPILWPAAEALKWLLEHGVEIPL</sequence>
<evidence type="ECO:0000313" key="5">
    <source>
        <dbReference type="EMBL" id="PIL31366.1"/>
    </source>
</evidence>
<proteinExistence type="predicted"/>
<evidence type="ECO:0000256" key="2">
    <source>
        <dbReference type="ARBA" id="ARBA00022490"/>
    </source>
</evidence>
<dbReference type="GO" id="GO:0051879">
    <property type="term" value="F:Hsp90 protein binding"/>
    <property type="evidence" value="ECO:0007669"/>
    <property type="project" value="TreeGrafter"/>
</dbReference>
<comment type="subcellular location">
    <subcellularLocation>
        <location evidence="1">Cytoplasm</location>
    </subcellularLocation>
</comment>
<accession>A0A2G8SC68</accession>
<evidence type="ECO:0000256" key="3">
    <source>
        <dbReference type="SAM" id="MobiDB-lite"/>
    </source>
</evidence>
<dbReference type="PANTHER" id="PTHR45994">
    <property type="entry name" value="FI21225P1"/>
    <property type="match status" value="1"/>
</dbReference>
<evidence type="ECO:0000259" key="4">
    <source>
        <dbReference type="Pfam" id="PF11701"/>
    </source>
</evidence>
<evidence type="ECO:0000256" key="1">
    <source>
        <dbReference type="ARBA" id="ARBA00004496"/>
    </source>
</evidence>
<dbReference type="EMBL" id="AYKW01000012">
    <property type="protein sequence ID" value="PIL31366.1"/>
    <property type="molecule type" value="Genomic_DNA"/>
</dbReference>
<dbReference type="InterPro" id="IPR016024">
    <property type="entry name" value="ARM-type_fold"/>
</dbReference>
<dbReference type="Pfam" id="PF11701">
    <property type="entry name" value="UNC45-central"/>
    <property type="match status" value="1"/>
</dbReference>
<dbReference type="Proteomes" id="UP000230002">
    <property type="component" value="Unassembled WGS sequence"/>
</dbReference>
<dbReference type="OrthoDB" id="199930at2759"/>
<dbReference type="PANTHER" id="PTHR45994:SF1">
    <property type="entry name" value="FI21225P1"/>
    <property type="match status" value="1"/>
</dbReference>
<dbReference type="InterPro" id="IPR011989">
    <property type="entry name" value="ARM-like"/>
</dbReference>
<dbReference type="SUPFAM" id="SSF48371">
    <property type="entry name" value="ARM repeat"/>
    <property type="match status" value="1"/>
</dbReference>
<reference evidence="5 6" key="1">
    <citation type="journal article" date="2015" name="Sci. Rep.">
        <title>Chromosome-level genome map provides insights into diverse defense mechanisms in the medicinal fungus Ganoderma sinense.</title>
        <authorList>
            <person name="Zhu Y."/>
            <person name="Xu J."/>
            <person name="Sun C."/>
            <person name="Zhou S."/>
            <person name="Xu H."/>
            <person name="Nelson D.R."/>
            <person name="Qian J."/>
            <person name="Song J."/>
            <person name="Luo H."/>
            <person name="Xiang L."/>
            <person name="Li Y."/>
            <person name="Xu Z."/>
            <person name="Ji A."/>
            <person name="Wang L."/>
            <person name="Lu S."/>
            <person name="Hayward A."/>
            <person name="Sun W."/>
            <person name="Li X."/>
            <person name="Schwartz D.C."/>
            <person name="Wang Y."/>
            <person name="Chen S."/>
        </authorList>
    </citation>
    <scope>NUCLEOTIDE SEQUENCE [LARGE SCALE GENOMIC DNA]</scope>
    <source>
        <strain evidence="5 6">ZZ0214-1</strain>
    </source>
</reference>
<keyword evidence="6" id="KW-1185">Reference proteome</keyword>
<evidence type="ECO:0000313" key="6">
    <source>
        <dbReference type="Proteomes" id="UP000230002"/>
    </source>
</evidence>
<name>A0A2G8SC68_9APHY</name>
<keyword evidence="2" id="KW-0963">Cytoplasm</keyword>
<dbReference type="Gene3D" id="1.25.10.10">
    <property type="entry name" value="Leucine-rich Repeat Variant"/>
    <property type="match status" value="1"/>
</dbReference>
<dbReference type="AlphaFoldDB" id="A0A2G8SC68"/>
<feature type="compositionally biased region" description="Acidic residues" evidence="3">
    <location>
        <begin position="332"/>
        <end position="342"/>
    </location>
</feature>
<organism evidence="5 6">
    <name type="scientific">Ganoderma sinense ZZ0214-1</name>
    <dbReference type="NCBI Taxonomy" id="1077348"/>
    <lineage>
        <taxon>Eukaryota</taxon>
        <taxon>Fungi</taxon>
        <taxon>Dikarya</taxon>
        <taxon>Basidiomycota</taxon>
        <taxon>Agaricomycotina</taxon>
        <taxon>Agaricomycetes</taxon>
        <taxon>Polyporales</taxon>
        <taxon>Polyporaceae</taxon>
        <taxon>Ganoderma</taxon>
    </lineage>
</organism>
<gene>
    <name evidence="5" type="ORF">GSI_06065</name>
</gene>
<feature type="domain" description="UNC-45/Cro1/She4 central" evidence="4">
    <location>
        <begin position="33"/>
        <end position="193"/>
    </location>
</feature>
<protein>
    <recommendedName>
        <fullName evidence="4">UNC-45/Cro1/She4 central domain-containing protein</fullName>
    </recommendedName>
</protein>
<comment type="caution">
    <text evidence="5">The sequence shown here is derived from an EMBL/GenBank/DDBJ whole genome shotgun (WGS) entry which is preliminary data.</text>
</comment>